<dbReference type="AlphaFoldDB" id="A0AAE1MLU1"/>
<dbReference type="Proteomes" id="UP001293593">
    <property type="component" value="Unassembled WGS sequence"/>
</dbReference>
<reference evidence="1" key="1">
    <citation type="submission" date="2023-10" db="EMBL/GenBank/DDBJ databases">
        <title>Chromosome-level genome of the transformable northern wattle, Acacia crassicarpa.</title>
        <authorList>
            <person name="Massaro I."/>
            <person name="Sinha N.R."/>
            <person name="Poethig S."/>
            <person name="Leichty A.R."/>
        </authorList>
    </citation>
    <scope>NUCLEOTIDE SEQUENCE</scope>
    <source>
        <strain evidence="1">Acra3RX</strain>
        <tissue evidence="1">Leaf</tissue>
    </source>
</reference>
<keyword evidence="2" id="KW-1185">Reference proteome</keyword>
<dbReference type="EMBL" id="JAWXYG010000005">
    <property type="protein sequence ID" value="KAK4272677.1"/>
    <property type="molecule type" value="Genomic_DNA"/>
</dbReference>
<accession>A0AAE1MLU1</accession>
<evidence type="ECO:0000313" key="2">
    <source>
        <dbReference type="Proteomes" id="UP001293593"/>
    </source>
</evidence>
<protein>
    <submittedName>
        <fullName evidence="1">Uncharacterized protein</fullName>
    </submittedName>
</protein>
<organism evidence="1 2">
    <name type="scientific">Acacia crassicarpa</name>
    <name type="common">northern wattle</name>
    <dbReference type="NCBI Taxonomy" id="499986"/>
    <lineage>
        <taxon>Eukaryota</taxon>
        <taxon>Viridiplantae</taxon>
        <taxon>Streptophyta</taxon>
        <taxon>Embryophyta</taxon>
        <taxon>Tracheophyta</taxon>
        <taxon>Spermatophyta</taxon>
        <taxon>Magnoliopsida</taxon>
        <taxon>eudicotyledons</taxon>
        <taxon>Gunneridae</taxon>
        <taxon>Pentapetalae</taxon>
        <taxon>rosids</taxon>
        <taxon>fabids</taxon>
        <taxon>Fabales</taxon>
        <taxon>Fabaceae</taxon>
        <taxon>Caesalpinioideae</taxon>
        <taxon>mimosoid clade</taxon>
        <taxon>Acacieae</taxon>
        <taxon>Acacia</taxon>
    </lineage>
</organism>
<comment type="caution">
    <text evidence="1">The sequence shown here is derived from an EMBL/GenBank/DDBJ whole genome shotgun (WGS) entry which is preliminary data.</text>
</comment>
<gene>
    <name evidence="1" type="ORF">QN277_021196</name>
</gene>
<evidence type="ECO:0000313" key="1">
    <source>
        <dbReference type="EMBL" id="KAK4272677.1"/>
    </source>
</evidence>
<name>A0AAE1MLU1_9FABA</name>
<proteinExistence type="predicted"/>
<sequence>MGSKVEFTPLPQDIEEGKIRLQTQPQCRWWETALRLALIALFVLGVAYRLRQSKTPPPPPPPIPPTLFLDSLSVPHFNISDGELSAAWDANLTISGALNLTIQHMDASIWYEDREPLAWIGTRNPEHLGVVPEKKKRMNLKFKTTGWEKDQPIVDDTVIAAMAENRKRGVIRFRLKICVRGELRTDEWALGFIMDPTCPDLEVRFPSPEKKGAAMLTSGEDTSCAGLTEWGQARSLL</sequence>